<dbReference type="AlphaFoldDB" id="A0A016WNL6"/>
<accession>A0A016WNL6</accession>
<evidence type="ECO:0000313" key="2">
    <source>
        <dbReference type="Proteomes" id="UP000024635"/>
    </source>
</evidence>
<gene>
    <name evidence="1" type="primary">Acey_s0593.g409</name>
    <name evidence="1" type="ORF">Y032_0593g409</name>
</gene>
<organism evidence="1 2">
    <name type="scientific">Ancylostoma ceylanicum</name>
    <dbReference type="NCBI Taxonomy" id="53326"/>
    <lineage>
        <taxon>Eukaryota</taxon>
        <taxon>Metazoa</taxon>
        <taxon>Ecdysozoa</taxon>
        <taxon>Nematoda</taxon>
        <taxon>Chromadorea</taxon>
        <taxon>Rhabditida</taxon>
        <taxon>Rhabditina</taxon>
        <taxon>Rhabditomorpha</taxon>
        <taxon>Strongyloidea</taxon>
        <taxon>Ancylostomatidae</taxon>
        <taxon>Ancylostomatinae</taxon>
        <taxon>Ancylostoma</taxon>
    </lineage>
</organism>
<comment type="caution">
    <text evidence="1">The sequence shown here is derived from an EMBL/GenBank/DDBJ whole genome shotgun (WGS) entry which is preliminary data.</text>
</comment>
<protein>
    <submittedName>
        <fullName evidence="1">Uncharacterized protein</fullName>
    </submittedName>
</protein>
<proteinExistence type="predicted"/>
<sequence length="70" mass="8041">MTLRPSRKTTAVHIEADLRRLYSPRRRTKARVCYGIIFSTFVVEPQTVLTRAIRVGGKKSMTLLSYISLE</sequence>
<reference evidence="2" key="1">
    <citation type="journal article" date="2015" name="Nat. Genet.">
        <title>The genome and transcriptome of the zoonotic hookworm Ancylostoma ceylanicum identify infection-specific gene families.</title>
        <authorList>
            <person name="Schwarz E.M."/>
            <person name="Hu Y."/>
            <person name="Antoshechkin I."/>
            <person name="Miller M.M."/>
            <person name="Sternberg P.W."/>
            <person name="Aroian R.V."/>
        </authorList>
    </citation>
    <scope>NUCLEOTIDE SEQUENCE</scope>
    <source>
        <strain evidence="2">HY135</strain>
    </source>
</reference>
<keyword evidence="2" id="KW-1185">Reference proteome</keyword>
<dbReference type="Proteomes" id="UP000024635">
    <property type="component" value="Unassembled WGS sequence"/>
</dbReference>
<dbReference type="EMBL" id="JARK01000193">
    <property type="protein sequence ID" value="EYC40862.1"/>
    <property type="molecule type" value="Genomic_DNA"/>
</dbReference>
<name>A0A016WNL6_9BILA</name>
<evidence type="ECO:0000313" key="1">
    <source>
        <dbReference type="EMBL" id="EYC40862.1"/>
    </source>
</evidence>